<dbReference type="RefSeq" id="XP_040689363.1">
    <property type="nucleotide sequence ID" value="XM_040833120.1"/>
</dbReference>
<sequence>MSSNNISTEISQEISQTPYACSSLTHLSGGTANFVYRGILTHPLQDGTTTVIIKHGKDYIASNQDFKLPTERCVIEETILNAMGDYPAPQNNEYAEHVSVKTPHLFHFNRETNTQILEDLPDAMDLKSFFSASPTGISESHAGSIGQALGGWLSSFHSWTAEEKQSNLAVEMEKNKLMQDLKFSINYESLVQMVDKYPALLKESKDVFEKVRDSAAKEVGRKDGDGFGIIHGDFWSGNVLIPKNVANAPNTTLFIIDWELCHCGARALDLGQMIAELYMLKHFKDIDPGLWVIQGFAQGYHEQLNEDLAFRIVIHVGVHLVFWGSTIPGWGTEEQVEEVVKIGRDFVVKGWEKEKAWFEGGPLGCLFS</sequence>
<dbReference type="Pfam" id="PF02958">
    <property type="entry name" value="EcKL"/>
    <property type="match status" value="1"/>
</dbReference>
<evidence type="ECO:0008006" key="3">
    <source>
        <dbReference type="Google" id="ProtNLM"/>
    </source>
</evidence>
<dbReference type="Gene3D" id="3.30.200.20">
    <property type="entry name" value="Phosphorylase Kinase, domain 1"/>
    <property type="match status" value="1"/>
</dbReference>
<proteinExistence type="predicted"/>
<dbReference type="InterPro" id="IPR011009">
    <property type="entry name" value="Kinase-like_dom_sf"/>
</dbReference>
<keyword evidence="2" id="KW-1185">Reference proteome</keyword>
<organism evidence="1 2">
    <name type="scientific">Aspergillus wentii DTO 134E9</name>
    <dbReference type="NCBI Taxonomy" id="1073089"/>
    <lineage>
        <taxon>Eukaryota</taxon>
        <taxon>Fungi</taxon>
        <taxon>Dikarya</taxon>
        <taxon>Ascomycota</taxon>
        <taxon>Pezizomycotina</taxon>
        <taxon>Eurotiomycetes</taxon>
        <taxon>Eurotiomycetidae</taxon>
        <taxon>Eurotiales</taxon>
        <taxon>Aspergillaceae</taxon>
        <taxon>Aspergillus</taxon>
        <taxon>Aspergillus subgen. Cremei</taxon>
    </lineage>
</organism>
<name>A0A1L9RLF8_ASPWE</name>
<evidence type="ECO:0000313" key="2">
    <source>
        <dbReference type="Proteomes" id="UP000184383"/>
    </source>
</evidence>
<dbReference type="VEuPathDB" id="FungiDB:ASPWEDRAFT_28307"/>
<dbReference type="GeneID" id="63748968"/>
<dbReference type="EMBL" id="KV878212">
    <property type="protein sequence ID" value="OJJ35687.1"/>
    <property type="molecule type" value="Genomic_DNA"/>
</dbReference>
<dbReference type="Gene3D" id="3.90.1200.10">
    <property type="match status" value="1"/>
</dbReference>
<reference evidence="2" key="1">
    <citation type="journal article" date="2017" name="Genome Biol.">
        <title>Comparative genomics reveals high biological diversity and specific adaptations in the industrially and medically important fungal genus Aspergillus.</title>
        <authorList>
            <person name="de Vries R.P."/>
            <person name="Riley R."/>
            <person name="Wiebenga A."/>
            <person name="Aguilar-Osorio G."/>
            <person name="Amillis S."/>
            <person name="Uchima C.A."/>
            <person name="Anderluh G."/>
            <person name="Asadollahi M."/>
            <person name="Askin M."/>
            <person name="Barry K."/>
            <person name="Battaglia E."/>
            <person name="Bayram O."/>
            <person name="Benocci T."/>
            <person name="Braus-Stromeyer S.A."/>
            <person name="Caldana C."/>
            <person name="Canovas D."/>
            <person name="Cerqueira G.C."/>
            <person name="Chen F."/>
            <person name="Chen W."/>
            <person name="Choi C."/>
            <person name="Clum A."/>
            <person name="Dos Santos R.A."/>
            <person name="Damasio A.R."/>
            <person name="Diallinas G."/>
            <person name="Emri T."/>
            <person name="Fekete E."/>
            <person name="Flipphi M."/>
            <person name="Freyberg S."/>
            <person name="Gallo A."/>
            <person name="Gournas C."/>
            <person name="Habgood R."/>
            <person name="Hainaut M."/>
            <person name="Harispe M.L."/>
            <person name="Henrissat B."/>
            <person name="Hilden K.S."/>
            <person name="Hope R."/>
            <person name="Hossain A."/>
            <person name="Karabika E."/>
            <person name="Karaffa L."/>
            <person name="Karanyi Z."/>
            <person name="Krasevec N."/>
            <person name="Kuo A."/>
            <person name="Kusch H."/>
            <person name="LaButti K."/>
            <person name="Lagendijk E.L."/>
            <person name="Lapidus A."/>
            <person name="Levasseur A."/>
            <person name="Lindquist E."/>
            <person name="Lipzen A."/>
            <person name="Logrieco A.F."/>
            <person name="MacCabe A."/>
            <person name="Maekelae M.R."/>
            <person name="Malavazi I."/>
            <person name="Melin P."/>
            <person name="Meyer V."/>
            <person name="Mielnichuk N."/>
            <person name="Miskei M."/>
            <person name="Molnar A.P."/>
            <person name="Mule G."/>
            <person name="Ngan C.Y."/>
            <person name="Orejas M."/>
            <person name="Orosz E."/>
            <person name="Ouedraogo J.P."/>
            <person name="Overkamp K.M."/>
            <person name="Park H.-S."/>
            <person name="Perrone G."/>
            <person name="Piumi F."/>
            <person name="Punt P.J."/>
            <person name="Ram A.F."/>
            <person name="Ramon A."/>
            <person name="Rauscher S."/>
            <person name="Record E."/>
            <person name="Riano-Pachon D.M."/>
            <person name="Robert V."/>
            <person name="Roehrig J."/>
            <person name="Ruller R."/>
            <person name="Salamov A."/>
            <person name="Salih N.S."/>
            <person name="Samson R.A."/>
            <person name="Sandor E."/>
            <person name="Sanguinetti M."/>
            <person name="Schuetze T."/>
            <person name="Sepcic K."/>
            <person name="Shelest E."/>
            <person name="Sherlock G."/>
            <person name="Sophianopoulou V."/>
            <person name="Squina F.M."/>
            <person name="Sun H."/>
            <person name="Susca A."/>
            <person name="Todd R.B."/>
            <person name="Tsang A."/>
            <person name="Unkles S.E."/>
            <person name="van de Wiele N."/>
            <person name="van Rossen-Uffink D."/>
            <person name="Oliveira J.V."/>
            <person name="Vesth T.C."/>
            <person name="Visser J."/>
            <person name="Yu J.-H."/>
            <person name="Zhou M."/>
            <person name="Andersen M.R."/>
            <person name="Archer D.B."/>
            <person name="Baker S.E."/>
            <person name="Benoit I."/>
            <person name="Brakhage A.A."/>
            <person name="Braus G.H."/>
            <person name="Fischer R."/>
            <person name="Frisvad J.C."/>
            <person name="Goldman G.H."/>
            <person name="Houbraken J."/>
            <person name="Oakley B."/>
            <person name="Pocsi I."/>
            <person name="Scazzocchio C."/>
            <person name="Seiboth B."/>
            <person name="vanKuyk P.A."/>
            <person name="Wortman J."/>
            <person name="Dyer P.S."/>
            <person name="Grigoriev I.V."/>
        </authorList>
    </citation>
    <scope>NUCLEOTIDE SEQUENCE [LARGE SCALE GENOMIC DNA]</scope>
    <source>
        <strain evidence="2">DTO 134E9</strain>
    </source>
</reference>
<dbReference type="InterPro" id="IPR004119">
    <property type="entry name" value="EcKL"/>
</dbReference>
<dbReference type="Proteomes" id="UP000184383">
    <property type="component" value="Unassembled WGS sequence"/>
</dbReference>
<dbReference type="OrthoDB" id="25129at2759"/>
<accession>A0A1L9RLF8</accession>
<dbReference type="SUPFAM" id="SSF56112">
    <property type="entry name" value="Protein kinase-like (PK-like)"/>
    <property type="match status" value="1"/>
</dbReference>
<dbReference type="STRING" id="1073089.A0A1L9RLF8"/>
<evidence type="ECO:0000313" key="1">
    <source>
        <dbReference type="EMBL" id="OJJ35687.1"/>
    </source>
</evidence>
<gene>
    <name evidence="1" type="ORF">ASPWEDRAFT_28307</name>
</gene>
<dbReference type="AlphaFoldDB" id="A0A1L9RLF8"/>
<protein>
    <recommendedName>
        <fullName evidence="3">Aminoglycoside phosphotransferase domain-containing protein</fullName>
    </recommendedName>
</protein>